<keyword evidence="2" id="KW-0645">Protease</keyword>
<dbReference type="EMBL" id="WBNL01001123">
    <property type="protein sequence ID" value="NXE69543.1"/>
    <property type="molecule type" value="Genomic_DNA"/>
</dbReference>
<evidence type="ECO:0000256" key="2">
    <source>
        <dbReference type="ARBA" id="ARBA00022670"/>
    </source>
</evidence>
<gene>
    <name evidence="8" type="primary">Cfad</name>
    <name evidence="8" type="ORF">CALORN_R05542</name>
</gene>
<dbReference type="GO" id="GO:0008234">
    <property type="term" value="F:cysteine-type peptidase activity"/>
    <property type="evidence" value="ECO:0007669"/>
    <property type="project" value="UniProtKB-KW"/>
</dbReference>
<dbReference type="Proteomes" id="UP000603627">
    <property type="component" value="Unassembled WGS sequence"/>
</dbReference>
<proteinExistence type="inferred from homology"/>
<dbReference type="InterPro" id="IPR000668">
    <property type="entry name" value="Peptidase_C1A_C"/>
</dbReference>
<comment type="caution">
    <text evidence="8">The sequence shown here is derived from an EMBL/GenBank/DDBJ whole genome shotgun (WGS) entry which is preliminary data.</text>
</comment>
<evidence type="ECO:0000256" key="5">
    <source>
        <dbReference type="ARBA" id="ARBA00023145"/>
    </source>
</evidence>
<comment type="similarity">
    <text evidence="1">Belongs to the peptidase C1 family.</text>
</comment>
<dbReference type="AlphaFoldDB" id="A0A852AHU5"/>
<keyword evidence="3" id="KW-0378">Hydrolase</keyword>
<dbReference type="Pfam" id="PF08246">
    <property type="entry name" value="Inhibitor_I29"/>
    <property type="match status" value="1"/>
</dbReference>
<dbReference type="GO" id="GO:0006508">
    <property type="term" value="P:proteolysis"/>
    <property type="evidence" value="ECO:0007669"/>
    <property type="project" value="UniProtKB-KW"/>
</dbReference>
<feature type="non-terminal residue" evidence="8">
    <location>
        <position position="200"/>
    </location>
</feature>
<evidence type="ECO:0000256" key="3">
    <source>
        <dbReference type="ARBA" id="ARBA00022801"/>
    </source>
</evidence>
<feature type="domain" description="Cathepsin propeptide inhibitor" evidence="7">
    <location>
        <begin position="72"/>
        <end position="128"/>
    </location>
</feature>
<dbReference type="Gene3D" id="3.90.70.10">
    <property type="entry name" value="Cysteine proteinases"/>
    <property type="match status" value="1"/>
</dbReference>
<evidence type="ECO:0000256" key="6">
    <source>
        <dbReference type="ARBA" id="ARBA00023157"/>
    </source>
</evidence>
<dbReference type="InterPro" id="IPR000169">
    <property type="entry name" value="Pept_cys_AS"/>
</dbReference>
<dbReference type="InterPro" id="IPR013128">
    <property type="entry name" value="Peptidase_C1A"/>
</dbReference>
<keyword evidence="5" id="KW-0865">Zymogen</keyword>
<dbReference type="Pfam" id="PF00112">
    <property type="entry name" value="Peptidase_C1"/>
    <property type="match status" value="1"/>
</dbReference>
<sequence length="200" mass="22651">MRGYNSLLGSHYDKYEIAYTDFDNSYPPSVFDLPVNESKCEVLPGTVAEHRVLANPMEDLVGQHQPWAHRVFHEYRRQLGRRYGSARELEHRQSIFVHNMRFVHSRNRAALSYALSLNHLADRTPQELAALRGRRRSGTPNRGLPFPTERYAGIILPESLDWRMYGAVTPVKDQAVCGSCWSFATTGAMEGALFLKVGAG</sequence>
<evidence type="ECO:0000256" key="1">
    <source>
        <dbReference type="ARBA" id="ARBA00008455"/>
    </source>
</evidence>
<evidence type="ECO:0000256" key="4">
    <source>
        <dbReference type="ARBA" id="ARBA00022807"/>
    </source>
</evidence>
<organism evidence="8 9">
    <name type="scientific">Calcarius ornatus</name>
    <name type="common">Chestnut-collared longspur</name>
    <dbReference type="NCBI Taxonomy" id="198940"/>
    <lineage>
        <taxon>Eukaryota</taxon>
        <taxon>Metazoa</taxon>
        <taxon>Chordata</taxon>
        <taxon>Craniata</taxon>
        <taxon>Vertebrata</taxon>
        <taxon>Euteleostomi</taxon>
        <taxon>Archelosauria</taxon>
        <taxon>Archosauria</taxon>
        <taxon>Dinosauria</taxon>
        <taxon>Saurischia</taxon>
        <taxon>Theropoda</taxon>
        <taxon>Coelurosauria</taxon>
        <taxon>Aves</taxon>
        <taxon>Neognathae</taxon>
        <taxon>Neoaves</taxon>
        <taxon>Telluraves</taxon>
        <taxon>Australaves</taxon>
        <taxon>Passeriformes</taxon>
        <taxon>Passeroidea</taxon>
        <taxon>Fringillidae</taxon>
        <taxon>Emberizinae</taxon>
        <taxon>Emberizini</taxon>
        <taxon>Calcarius</taxon>
    </lineage>
</organism>
<name>A0A852AHU5_CALOR</name>
<protein>
    <submittedName>
        <fullName evidence="8">CFAD protein</fullName>
    </submittedName>
</protein>
<dbReference type="PANTHER" id="PTHR12411">
    <property type="entry name" value="CYSTEINE PROTEASE FAMILY C1-RELATED"/>
    <property type="match status" value="1"/>
</dbReference>
<keyword evidence="9" id="KW-1185">Reference proteome</keyword>
<dbReference type="InterPro" id="IPR013201">
    <property type="entry name" value="Prot_inhib_I29"/>
</dbReference>
<keyword evidence="4" id="KW-0788">Thiol protease</keyword>
<evidence type="ECO:0000313" key="9">
    <source>
        <dbReference type="Proteomes" id="UP000603627"/>
    </source>
</evidence>
<accession>A0A852AHU5</accession>
<dbReference type="InterPro" id="IPR038765">
    <property type="entry name" value="Papain-like_cys_pep_sf"/>
</dbReference>
<evidence type="ECO:0000259" key="7">
    <source>
        <dbReference type="SMART" id="SM00848"/>
    </source>
</evidence>
<dbReference type="SUPFAM" id="SSF54001">
    <property type="entry name" value="Cysteine proteinases"/>
    <property type="match status" value="1"/>
</dbReference>
<keyword evidence="6" id="KW-1015">Disulfide bond</keyword>
<reference evidence="8" key="1">
    <citation type="submission" date="2019-09" db="EMBL/GenBank/DDBJ databases">
        <title>Bird 10,000 Genomes (B10K) Project - Family phase.</title>
        <authorList>
            <person name="Zhang G."/>
        </authorList>
    </citation>
    <scope>NUCLEOTIDE SEQUENCE</scope>
    <source>
        <strain evidence="8">B10K-DU-015-28</strain>
        <tissue evidence="8">Muscle</tissue>
    </source>
</reference>
<dbReference type="SMART" id="SM00848">
    <property type="entry name" value="Inhibitor_I29"/>
    <property type="match status" value="1"/>
</dbReference>
<dbReference type="PROSITE" id="PS00139">
    <property type="entry name" value="THIOL_PROTEASE_CYS"/>
    <property type="match status" value="1"/>
</dbReference>
<feature type="non-terminal residue" evidence="8">
    <location>
        <position position="1"/>
    </location>
</feature>
<evidence type="ECO:0000313" key="8">
    <source>
        <dbReference type="EMBL" id="NXE69543.1"/>
    </source>
</evidence>